<comment type="caution">
    <text evidence="1">The sequence shown here is derived from an EMBL/GenBank/DDBJ whole genome shotgun (WGS) entry which is preliminary data.</text>
</comment>
<protein>
    <submittedName>
        <fullName evidence="1">Uncharacterized protein</fullName>
    </submittedName>
</protein>
<dbReference type="EMBL" id="JAHESF010000014">
    <property type="protein sequence ID" value="MBT1698256.1"/>
    <property type="molecule type" value="Genomic_DNA"/>
</dbReference>
<gene>
    <name evidence="1" type="ORF">KK083_15290</name>
</gene>
<proteinExistence type="predicted"/>
<accession>A0AAP2GJE3</accession>
<sequence length="69" mass="7851">MKSLPPQLEARIDEVKSWLFDGDQDKVASKSRKSRAWVNKVLNKKAFNAQILVAAIEVMNENKARFGCM</sequence>
<evidence type="ECO:0000313" key="2">
    <source>
        <dbReference type="Proteomes" id="UP001319200"/>
    </source>
</evidence>
<reference evidence="1 2" key="1">
    <citation type="submission" date="2021-05" db="EMBL/GenBank/DDBJ databases">
        <title>A Polyphasic approach of four new species of the genus Ohtaekwangia: Ohtaekwangia histidinii sp. nov., Ohtaekwangia cretensis sp. nov., Ohtaekwangia indiensis sp. nov., Ohtaekwangia reichenbachii sp. nov. from diverse environment.</title>
        <authorList>
            <person name="Octaviana S."/>
        </authorList>
    </citation>
    <scope>NUCLEOTIDE SEQUENCE [LARGE SCALE GENOMIC DNA]</scope>
    <source>
        <strain evidence="1 2">PWU4</strain>
    </source>
</reference>
<dbReference type="RefSeq" id="WP_254164237.1">
    <property type="nucleotide sequence ID" value="NZ_JAHESF010000014.1"/>
</dbReference>
<name>A0AAP2GJE3_9BACT</name>
<dbReference type="AlphaFoldDB" id="A0AAP2GJE3"/>
<organism evidence="1 2">
    <name type="scientific">Chryseosolibacter histidini</name>
    <dbReference type="NCBI Taxonomy" id="2782349"/>
    <lineage>
        <taxon>Bacteria</taxon>
        <taxon>Pseudomonadati</taxon>
        <taxon>Bacteroidota</taxon>
        <taxon>Cytophagia</taxon>
        <taxon>Cytophagales</taxon>
        <taxon>Chryseotaleaceae</taxon>
        <taxon>Chryseosolibacter</taxon>
    </lineage>
</organism>
<evidence type="ECO:0000313" key="1">
    <source>
        <dbReference type="EMBL" id="MBT1698256.1"/>
    </source>
</evidence>
<keyword evidence="2" id="KW-1185">Reference proteome</keyword>
<dbReference type="Proteomes" id="UP001319200">
    <property type="component" value="Unassembled WGS sequence"/>
</dbReference>